<evidence type="ECO:0000313" key="3">
    <source>
        <dbReference type="Proteomes" id="UP000620559"/>
    </source>
</evidence>
<dbReference type="Proteomes" id="UP000620559">
    <property type="component" value="Unassembled WGS sequence"/>
</dbReference>
<sequence>MKLETWENKVLANYLDGVRLIQIPASRKKRLVILRWLVRKFEADLIYQESQVNDIISIHHSDYATLRRELISYQFMERENNLYWRNPASLWKSEHEIMQRKIDKSINHKTL</sequence>
<evidence type="ECO:0000313" key="2">
    <source>
        <dbReference type="EMBL" id="MBE9214866.1"/>
    </source>
</evidence>
<gene>
    <name evidence="2" type="ORF">IQ247_19685</name>
</gene>
<dbReference type="EMBL" id="JADEWL010000075">
    <property type="protein sequence ID" value="MBE9214866.1"/>
    <property type="molecule type" value="Genomic_DNA"/>
</dbReference>
<accession>A0A8J7F2B6</accession>
<name>A0A8J7F2B6_9CYAN</name>
<dbReference type="Pfam" id="PF09860">
    <property type="entry name" value="DUF2087"/>
    <property type="match status" value="1"/>
</dbReference>
<evidence type="ECO:0000259" key="1">
    <source>
        <dbReference type="Pfam" id="PF09860"/>
    </source>
</evidence>
<dbReference type="AlphaFoldDB" id="A0A8J7F2B6"/>
<keyword evidence="3" id="KW-1185">Reference proteome</keyword>
<protein>
    <submittedName>
        <fullName evidence="2">DUF2087 domain-containing protein</fullName>
    </submittedName>
</protein>
<dbReference type="RefSeq" id="WP_193922829.1">
    <property type="nucleotide sequence ID" value="NZ_JADEWL010000075.1"/>
</dbReference>
<reference evidence="2" key="1">
    <citation type="submission" date="2020-10" db="EMBL/GenBank/DDBJ databases">
        <authorList>
            <person name="Castelo-Branco R."/>
            <person name="Eusebio N."/>
            <person name="Adriana R."/>
            <person name="Vieira A."/>
            <person name="Brugerolle De Fraissinette N."/>
            <person name="Rezende De Castro R."/>
            <person name="Schneider M.P."/>
            <person name="Vasconcelos V."/>
            <person name="Leao P.N."/>
        </authorList>
    </citation>
    <scope>NUCLEOTIDE SEQUENCE</scope>
    <source>
        <strain evidence="2">LEGE 06105</strain>
    </source>
</reference>
<comment type="caution">
    <text evidence="2">The sequence shown here is derived from an EMBL/GenBank/DDBJ whole genome shotgun (WGS) entry which is preliminary data.</text>
</comment>
<dbReference type="InterPro" id="IPR018656">
    <property type="entry name" value="DUF2087"/>
</dbReference>
<organism evidence="2 3">
    <name type="scientific">Plectonema cf. radiosum LEGE 06105</name>
    <dbReference type="NCBI Taxonomy" id="945769"/>
    <lineage>
        <taxon>Bacteria</taxon>
        <taxon>Bacillati</taxon>
        <taxon>Cyanobacteriota</taxon>
        <taxon>Cyanophyceae</taxon>
        <taxon>Oscillatoriophycideae</taxon>
        <taxon>Oscillatoriales</taxon>
        <taxon>Microcoleaceae</taxon>
        <taxon>Plectonema</taxon>
    </lineage>
</organism>
<feature type="domain" description="DUF2087" evidence="1">
    <location>
        <begin position="19"/>
        <end position="85"/>
    </location>
</feature>
<proteinExistence type="predicted"/>